<sequence length="67" mass="7598">MSISVNERTLLFEETSSRFILRITTRSRIADCWNGVFPRSLLSLARTIPVLRLTACTDAIVRISCII</sequence>
<name>A0A4Y2E8Y2_ARAVE</name>
<evidence type="ECO:0000313" key="2">
    <source>
        <dbReference type="Proteomes" id="UP000499080"/>
    </source>
</evidence>
<accession>A0A4Y2E8Y2</accession>
<gene>
    <name evidence="1" type="ORF">AVEN_22569_1</name>
</gene>
<dbReference type="AlphaFoldDB" id="A0A4Y2E8Y2"/>
<protein>
    <submittedName>
        <fullName evidence="1">Uncharacterized protein</fullName>
    </submittedName>
</protein>
<dbReference type="EMBL" id="BGPR01000514">
    <property type="protein sequence ID" value="GBM24235.1"/>
    <property type="molecule type" value="Genomic_DNA"/>
</dbReference>
<evidence type="ECO:0000313" key="1">
    <source>
        <dbReference type="EMBL" id="GBM24235.1"/>
    </source>
</evidence>
<organism evidence="1 2">
    <name type="scientific">Araneus ventricosus</name>
    <name type="common">Orbweaver spider</name>
    <name type="synonym">Epeira ventricosa</name>
    <dbReference type="NCBI Taxonomy" id="182803"/>
    <lineage>
        <taxon>Eukaryota</taxon>
        <taxon>Metazoa</taxon>
        <taxon>Ecdysozoa</taxon>
        <taxon>Arthropoda</taxon>
        <taxon>Chelicerata</taxon>
        <taxon>Arachnida</taxon>
        <taxon>Araneae</taxon>
        <taxon>Araneomorphae</taxon>
        <taxon>Entelegynae</taxon>
        <taxon>Araneoidea</taxon>
        <taxon>Araneidae</taxon>
        <taxon>Araneus</taxon>
    </lineage>
</organism>
<dbReference type="Proteomes" id="UP000499080">
    <property type="component" value="Unassembled WGS sequence"/>
</dbReference>
<comment type="caution">
    <text evidence="1">The sequence shown here is derived from an EMBL/GenBank/DDBJ whole genome shotgun (WGS) entry which is preliminary data.</text>
</comment>
<keyword evidence="2" id="KW-1185">Reference proteome</keyword>
<reference evidence="1 2" key="1">
    <citation type="journal article" date="2019" name="Sci. Rep.">
        <title>Orb-weaving spider Araneus ventricosus genome elucidates the spidroin gene catalogue.</title>
        <authorList>
            <person name="Kono N."/>
            <person name="Nakamura H."/>
            <person name="Ohtoshi R."/>
            <person name="Moran D.A.P."/>
            <person name="Shinohara A."/>
            <person name="Yoshida Y."/>
            <person name="Fujiwara M."/>
            <person name="Mori M."/>
            <person name="Tomita M."/>
            <person name="Arakawa K."/>
        </authorList>
    </citation>
    <scope>NUCLEOTIDE SEQUENCE [LARGE SCALE GENOMIC DNA]</scope>
</reference>
<proteinExistence type="predicted"/>